<evidence type="ECO:0000259" key="4">
    <source>
        <dbReference type="Pfam" id="PF10419"/>
    </source>
</evidence>
<feature type="compositionally biased region" description="Acidic residues" evidence="3">
    <location>
        <begin position="107"/>
        <end position="119"/>
    </location>
</feature>
<accession>A0A7U3Q0D1</accession>
<evidence type="ECO:0000313" key="6">
    <source>
        <dbReference type="Proteomes" id="UP000594364"/>
    </source>
</evidence>
<dbReference type="Proteomes" id="UP000594364">
    <property type="component" value="Chromosome 5"/>
</dbReference>
<dbReference type="GO" id="GO:0005634">
    <property type="term" value="C:nucleus"/>
    <property type="evidence" value="ECO:0007669"/>
    <property type="project" value="UniProtKB-SubCell"/>
</dbReference>
<feature type="compositionally biased region" description="Basic and acidic residues" evidence="3">
    <location>
        <begin position="324"/>
        <end position="337"/>
    </location>
</feature>
<protein>
    <recommendedName>
        <fullName evidence="4">Transcription factor TFIIIC triple barrel domain-containing protein</fullName>
    </recommendedName>
</protein>
<feature type="region of interest" description="Disordered" evidence="3">
    <location>
        <begin position="57"/>
        <end position="187"/>
    </location>
</feature>
<feature type="compositionally biased region" description="Acidic residues" evidence="3">
    <location>
        <begin position="171"/>
        <end position="184"/>
    </location>
</feature>
<dbReference type="InterPro" id="IPR000637">
    <property type="entry name" value="HMGI/Y_DNA-bd_CS"/>
</dbReference>
<keyword evidence="6" id="KW-1185">Reference proteome</keyword>
<dbReference type="OrthoDB" id="1877767at2759"/>
<feature type="region of interest" description="Disordered" evidence="3">
    <location>
        <begin position="323"/>
        <end position="418"/>
    </location>
</feature>
<dbReference type="EMBL" id="CP031389">
    <property type="protein sequence ID" value="QPH11517.1"/>
    <property type="molecule type" value="Genomic_DNA"/>
</dbReference>
<gene>
    <name evidence="5" type="ORF">C2857_003300</name>
</gene>
<evidence type="ECO:0000256" key="1">
    <source>
        <dbReference type="ARBA" id="ARBA00004123"/>
    </source>
</evidence>
<feature type="domain" description="Transcription factor TFIIIC triple barrel" evidence="4">
    <location>
        <begin position="40"/>
        <end position="259"/>
    </location>
</feature>
<reference evidence="5 6" key="1">
    <citation type="journal article" date="2018" name="PLoS Genet.">
        <title>Repeat elements organise 3D genome structure and mediate transcription in the filamentous fungus Epichloe festucae.</title>
        <authorList>
            <person name="Winter D.J."/>
            <person name="Ganley A.R.D."/>
            <person name="Young C.A."/>
            <person name="Liachko I."/>
            <person name="Schardl C.L."/>
            <person name="Dupont P.Y."/>
            <person name="Berry D."/>
            <person name="Ram A."/>
            <person name="Scott B."/>
            <person name="Cox M.P."/>
        </authorList>
    </citation>
    <scope>NUCLEOTIDE SEQUENCE [LARGE SCALE GENOMIC DNA]</scope>
    <source>
        <strain evidence="5 6">Fl1</strain>
    </source>
</reference>
<evidence type="ECO:0000256" key="2">
    <source>
        <dbReference type="ARBA" id="ARBA00023242"/>
    </source>
</evidence>
<proteinExistence type="predicted"/>
<comment type="subcellular location">
    <subcellularLocation>
        <location evidence="1">Nucleus</location>
    </subcellularLocation>
</comment>
<dbReference type="Gene3D" id="2.60.40.4370">
    <property type="match status" value="1"/>
</dbReference>
<organism evidence="5 6">
    <name type="scientific">Epichloe festucae (strain Fl1)</name>
    <dbReference type="NCBI Taxonomy" id="877507"/>
    <lineage>
        <taxon>Eukaryota</taxon>
        <taxon>Fungi</taxon>
        <taxon>Dikarya</taxon>
        <taxon>Ascomycota</taxon>
        <taxon>Pezizomycotina</taxon>
        <taxon>Sordariomycetes</taxon>
        <taxon>Hypocreomycetidae</taxon>
        <taxon>Hypocreales</taxon>
        <taxon>Clavicipitaceae</taxon>
        <taxon>Epichloe</taxon>
    </lineage>
</organism>
<name>A0A7U3Q0D1_EPIFF</name>
<feature type="compositionally biased region" description="Basic and acidic residues" evidence="3">
    <location>
        <begin position="401"/>
        <end position="418"/>
    </location>
</feature>
<sequence>MNKPSSVLTSNDPGALSVDQILAGVSKDDQEEWEYEYSSTETETFYLTLELSYPEFKERPTKSYHHSRGGYYKNWQDNDPSTTNKSTKRTTEQSDRNTNTNTNTHSDDDEDNDVGDADVDGMNLAEHEDDGDDTPLDPALRALSKGKEPANDTATSSTPAVLNEGKQPEGGGDDDNVQGEEENTSTETEYIQVLELHSRNPVISYRGRVFEGKWAEVIGTEVILAQHDSDSVDSLPALRTLPGDIDLLATSSSRILTTEKMMKPHVPEQDTLAPIKEEWNIRIPSGKDKTGERAEQTSFLENLIALKMKRGDEDQVTVYATDGAGKDWDDKKGLDFKPRRKKAAVGDEVADRNSSNGKQAEKRPRGRPRGAKKLVGSPVSLGDGVAEPRGLSTPTPLQWEDLSRQARTDDKDSDEDKG</sequence>
<dbReference type="Pfam" id="PF10419">
    <property type="entry name" value="TFIIIC_sub6"/>
    <property type="match status" value="1"/>
</dbReference>
<evidence type="ECO:0000313" key="5">
    <source>
        <dbReference type="EMBL" id="QPH11517.1"/>
    </source>
</evidence>
<dbReference type="AlphaFoldDB" id="A0A7U3Q0D1"/>
<keyword evidence="2" id="KW-0539">Nucleus</keyword>
<dbReference type="PROSITE" id="PS00354">
    <property type="entry name" value="HMGI_Y"/>
    <property type="match status" value="1"/>
</dbReference>
<dbReference type="GO" id="GO:0006355">
    <property type="term" value="P:regulation of DNA-templated transcription"/>
    <property type="evidence" value="ECO:0007669"/>
    <property type="project" value="InterPro"/>
</dbReference>
<dbReference type="InterPro" id="IPR019481">
    <property type="entry name" value="TFIIIC_triple_barrel"/>
</dbReference>
<feature type="compositionally biased region" description="Polar residues" evidence="3">
    <location>
        <begin position="75"/>
        <end position="85"/>
    </location>
</feature>
<evidence type="ECO:0000256" key="3">
    <source>
        <dbReference type="SAM" id="MobiDB-lite"/>
    </source>
</evidence>